<evidence type="ECO:0000259" key="2">
    <source>
        <dbReference type="Pfam" id="PF13579"/>
    </source>
</evidence>
<dbReference type="CDD" id="cd03801">
    <property type="entry name" value="GT4_PimA-like"/>
    <property type="match status" value="1"/>
</dbReference>
<keyword evidence="3" id="KW-0808">Transferase</keyword>
<evidence type="ECO:0000313" key="3">
    <source>
        <dbReference type="EMBL" id="GGN85603.1"/>
    </source>
</evidence>
<evidence type="ECO:0000313" key="4">
    <source>
        <dbReference type="Proteomes" id="UP000605784"/>
    </source>
</evidence>
<dbReference type="SUPFAM" id="SSF53756">
    <property type="entry name" value="UDP-Glycosyltransferase/glycogen phosphorylase"/>
    <property type="match status" value="1"/>
</dbReference>
<sequence>MRVAVVAMETSHYRDTEGRRRIERVAGELADAGHEVSVFCSQWWEGYGKRFAPEEVTYRAVTVSPTVPSFCTRLPALLANYRPDVIHAVPSPPSVLLAASLGGTLSRAPLVVEWYGDEALPEARRTDWSLRAPDQFVTPSELVQTGLWEAGAPDDRTTIVPESIDMDLVREVDPAEEVDVVYAHPLDESANMESLFLALAELRQKDWSATVVGDGPQREVYEQEAADLRIDDRVEFVGACDRERRVSIYKGAQVFVQTAFREYFATDLLWALAAGCIGIVEYQAGSSAHELVEQRDRAFRVTNPQEIADKIVASADMERRTVDESLAAFDHDAVRGEYESLYERLVEAHGLF</sequence>
<dbReference type="InterPro" id="IPR028098">
    <property type="entry name" value="Glyco_trans_4-like_N"/>
</dbReference>
<dbReference type="Proteomes" id="UP000605784">
    <property type="component" value="Unassembled WGS sequence"/>
</dbReference>
<comment type="caution">
    <text evidence="3">The sequence shown here is derived from an EMBL/GenBank/DDBJ whole genome shotgun (WGS) entry which is preliminary data.</text>
</comment>
<reference evidence="3" key="2">
    <citation type="submission" date="2020-09" db="EMBL/GenBank/DDBJ databases">
        <authorList>
            <person name="Sun Q."/>
            <person name="Ohkuma M."/>
        </authorList>
    </citation>
    <scope>NUCLEOTIDE SEQUENCE</scope>
    <source>
        <strain evidence="3">JCM 17820</strain>
    </source>
</reference>
<dbReference type="Gene3D" id="3.40.50.2000">
    <property type="entry name" value="Glycogen Phosphorylase B"/>
    <property type="match status" value="2"/>
</dbReference>
<evidence type="ECO:0000259" key="1">
    <source>
        <dbReference type="Pfam" id="PF00534"/>
    </source>
</evidence>
<organism evidence="3 4">
    <name type="scientific">Haloarcula pellucida</name>
    <dbReference type="NCBI Taxonomy" id="1427151"/>
    <lineage>
        <taxon>Archaea</taxon>
        <taxon>Methanobacteriati</taxon>
        <taxon>Methanobacteriota</taxon>
        <taxon>Stenosarchaea group</taxon>
        <taxon>Halobacteria</taxon>
        <taxon>Halobacteriales</taxon>
        <taxon>Haloarculaceae</taxon>
        <taxon>Haloarcula</taxon>
    </lineage>
</organism>
<dbReference type="PANTHER" id="PTHR12526">
    <property type="entry name" value="GLYCOSYLTRANSFERASE"/>
    <property type="match status" value="1"/>
</dbReference>
<dbReference type="InterPro" id="IPR001296">
    <property type="entry name" value="Glyco_trans_1"/>
</dbReference>
<proteinExistence type="predicted"/>
<dbReference type="PANTHER" id="PTHR12526:SF630">
    <property type="entry name" value="GLYCOSYLTRANSFERASE"/>
    <property type="match status" value="1"/>
</dbReference>
<dbReference type="EMBL" id="BMOU01000001">
    <property type="protein sequence ID" value="GGN85603.1"/>
    <property type="molecule type" value="Genomic_DNA"/>
</dbReference>
<protein>
    <submittedName>
        <fullName evidence="3">Glycosyl transferase family 1</fullName>
    </submittedName>
</protein>
<keyword evidence="4" id="KW-1185">Reference proteome</keyword>
<dbReference type="GO" id="GO:0016757">
    <property type="term" value="F:glycosyltransferase activity"/>
    <property type="evidence" value="ECO:0007669"/>
    <property type="project" value="InterPro"/>
</dbReference>
<accession>A0A830GIJ2</accession>
<feature type="domain" description="Glycosyltransferase subfamily 4-like N-terminal" evidence="2">
    <location>
        <begin position="19"/>
        <end position="161"/>
    </location>
</feature>
<dbReference type="Pfam" id="PF00534">
    <property type="entry name" value="Glycos_transf_1"/>
    <property type="match status" value="1"/>
</dbReference>
<dbReference type="AlphaFoldDB" id="A0A830GIJ2"/>
<gene>
    <name evidence="3" type="ORF">GCM10009030_02280</name>
</gene>
<dbReference type="RefSeq" id="WP_188993775.1">
    <property type="nucleotide sequence ID" value="NZ_BMOU01000001.1"/>
</dbReference>
<name>A0A830GIJ2_9EURY</name>
<reference evidence="3" key="1">
    <citation type="journal article" date="2014" name="Int. J. Syst. Evol. Microbiol.">
        <title>Complete genome sequence of Corynebacterium casei LMG S-19264T (=DSM 44701T), isolated from a smear-ripened cheese.</title>
        <authorList>
            <consortium name="US DOE Joint Genome Institute (JGI-PGF)"/>
            <person name="Walter F."/>
            <person name="Albersmeier A."/>
            <person name="Kalinowski J."/>
            <person name="Ruckert C."/>
        </authorList>
    </citation>
    <scope>NUCLEOTIDE SEQUENCE</scope>
    <source>
        <strain evidence="3">JCM 17820</strain>
    </source>
</reference>
<dbReference type="Pfam" id="PF13579">
    <property type="entry name" value="Glyco_trans_4_4"/>
    <property type="match status" value="1"/>
</dbReference>
<feature type="domain" description="Glycosyl transferase family 1" evidence="1">
    <location>
        <begin position="175"/>
        <end position="311"/>
    </location>
</feature>